<evidence type="ECO:0000256" key="5">
    <source>
        <dbReference type="HAMAP-Rule" id="MF_00378"/>
    </source>
</evidence>
<dbReference type="HAMAP" id="MF_00378">
    <property type="entry name" value="Exonuc_7_L"/>
    <property type="match status" value="1"/>
</dbReference>
<dbReference type="Pfam" id="PF02601">
    <property type="entry name" value="Exonuc_VII_L"/>
    <property type="match status" value="1"/>
</dbReference>
<evidence type="ECO:0000259" key="7">
    <source>
        <dbReference type="Pfam" id="PF02601"/>
    </source>
</evidence>
<protein>
    <recommendedName>
        <fullName evidence="5">Exodeoxyribonuclease 7 large subunit</fullName>
        <ecNumber evidence="5">3.1.11.6</ecNumber>
    </recommendedName>
    <alternativeName>
        <fullName evidence="5">Exodeoxyribonuclease VII large subunit</fullName>
        <shortName evidence="5">Exonuclease VII large subunit</shortName>
    </alternativeName>
</protein>
<dbReference type="GO" id="GO:0006308">
    <property type="term" value="P:DNA catabolic process"/>
    <property type="evidence" value="ECO:0007669"/>
    <property type="project" value="UniProtKB-UniRule"/>
</dbReference>
<evidence type="ECO:0000256" key="1">
    <source>
        <dbReference type="ARBA" id="ARBA00022490"/>
    </source>
</evidence>
<dbReference type="EC" id="3.1.11.6" evidence="5"/>
<dbReference type="GO" id="GO:0009318">
    <property type="term" value="C:exodeoxyribonuclease VII complex"/>
    <property type="evidence" value="ECO:0007669"/>
    <property type="project" value="UniProtKB-UniRule"/>
</dbReference>
<name>A0A0A5G6S9_9BACI</name>
<dbReference type="InterPro" id="IPR025824">
    <property type="entry name" value="OB-fold_nuc-bd_dom"/>
</dbReference>
<dbReference type="GO" id="GO:0003676">
    <property type="term" value="F:nucleic acid binding"/>
    <property type="evidence" value="ECO:0007669"/>
    <property type="project" value="InterPro"/>
</dbReference>
<feature type="domain" description="Exonuclease VII large subunit C-terminal" evidence="7">
    <location>
        <begin position="124"/>
        <end position="439"/>
    </location>
</feature>
<reference evidence="9 10" key="1">
    <citation type="submission" date="2013-08" db="EMBL/GenBank/DDBJ databases">
        <authorList>
            <person name="Huang J."/>
            <person name="Wang G."/>
        </authorList>
    </citation>
    <scope>NUCLEOTIDE SEQUENCE [LARGE SCALE GENOMIC DNA]</scope>
    <source>
        <strain evidence="9 10">JSM 072002</strain>
    </source>
</reference>
<dbReference type="Pfam" id="PF13742">
    <property type="entry name" value="tRNA_anti_2"/>
    <property type="match status" value="1"/>
</dbReference>
<evidence type="ECO:0000313" key="9">
    <source>
        <dbReference type="EMBL" id="KGX88836.1"/>
    </source>
</evidence>
<evidence type="ECO:0000256" key="6">
    <source>
        <dbReference type="RuleBase" id="RU004355"/>
    </source>
</evidence>
<dbReference type="EMBL" id="AVPG01000001">
    <property type="protein sequence ID" value="KGX88836.1"/>
    <property type="molecule type" value="Genomic_DNA"/>
</dbReference>
<comment type="similarity">
    <text evidence="5 6">Belongs to the XseA family.</text>
</comment>
<sequence>MTDKYLTVSAITKYIKRKLETDRHLNEVWLKGEISNFKLHSRGHMYLTIKDEKSRINAVMFAGNNRSLKFTPENGMNVFIRGEISVYEPVGQYQLYIKQMEPDGVGALYLAYEELKKKLTQEGLFDSASKQPLPDFPSSIAVITSPTGAAVRDILTTVERRYPLAQVTVYPVLVQGKNAADSIAQAISYVNQLKSDDVIITGRGGGSIEELWAFNEEIVARAIAASHIPIISAVGHETDFTISDFVADYRAPTPTGAAEIAVPSQVELTNQVRLLGRRLHRVMGMQLSQGKEQIARYQKSYAFRYPEQMVKQKEQELDKLVEQLQRVHVITRTNKQDKFTTLINRLQQQQPQAAKDRASDKLNQVTKRLDRGMESQVQNKVHSYNQMLNKLTLLNPLAIMKRGYAIPFNESGNVVKSVDDVELGEVLQVKVKDGVLDCQISGMEREEYDD</sequence>
<evidence type="ECO:0000259" key="8">
    <source>
        <dbReference type="Pfam" id="PF13742"/>
    </source>
</evidence>
<comment type="function">
    <text evidence="5">Bidirectionally degrades single-stranded DNA into large acid-insoluble oligonucleotides, which are then degraded further into small acid-soluble oligonucleotides.</text>
</comment>
<evidence type="ECO:0000256" key="4">
    <source>
        <dbReference type="ARBA" id="ARBA00022839"/>
    </source>
</evidence>
<keyword evidence="10" id="KW-1185">Reference proteome</keyword>
<dbReference type="GO" id="GO:0008855">
    <property type="term" value="F:exodeoxyribonuclease VII activity"/>
    <property type="evidence" value="ECO:0007669"/>
    <property type="project" value="UniProtKB-UniRule"/>
</dbReference>
<gene>
    <name evidence="5" type="primary">xseA</name>
    <name evidence="9" type="ORF">N784_00350</name>
</gene>
<keyword evidence="4 5" id="KW-0269">Exonuclease</keyword>
<evidence type="ECO:0000256" key="3">
    <source>
        <dbReference type="ARBA" id="ARBA00022801"/>
    </source>
</evidence>
<dbReference type="PANTHER" id="PTHR30008">
    <property type="entry name" value="EXODEOXYRIBONUCLEASE 7 LARGE SUBUNIT"/>
    <property type="match status" value="1"/>
</dbReference>
<comment type="subunit">
    <text evidence="5">Heterooligomer composed of large and small subunits.</text>
</comment>
<keyword evidence="2 5" id="KW-0540">Nuclease</keyword>
<comment type="caution">
    <text evidence="9">The sequence shown here is derived from an EMBL/GenBank/DDBJ whole genome shotgun (WGS) entry which is preliminary data.</text>
</comment>
<dbReference type="RefSeq" id="WP_198134374.1">
    <property type="nucleotide sequence ID" value="NZ_AVPG01000001.1"/>
</dbReference>
<dbReference type="CDD" id="cd04489">
    <property type="entry name" value="ExoVII_LU_OBF"/>
    <property type="match status" value="1"/>
</dbReference>
<keyword evidence="3 5" id="KW-0378">Hydrolase</keyword>
<dbReference type="Proteomes" id="UP000030401">
    <property type="component" value="Unassembled WGS sequence"/>
</dbReference>
<evidence type="ECO:0000256" key="2">
    <source>
        <dbReference type="ARBA" id="ARBA00022722"/>
    </source>
</evidence>
<dbReference type="NCBIfam" id="TIGR00237">
    <property type="entry name" value="xseA"/>
    <property type="match status" value="1"/>
</dbReference>
<dbReference type="AlphaFoldDB" id="A0A0A5G6S9"/>
<dbReference type="PANTHER" id="PTHR30008:SF0">
    <property type="entry name" value="EXODEOXYRIBONUCLEASE 7 LARGE SUBUNIT"/>
    <property type="match status" value="1"/>
</dbReference>
<evidence type="ECO:0000313" key="10">
    <source>
        <dbReference type="Proteomes" id="UP000030401"/>
    </source>
</evidence>
<dbReference type="GO" id="GO:0005737">
    <property type="term" value="C:cytoplasm"/>
    <property type="evidence" value="ECO:0007669"/>
    <property type="project" value="UniProtKB-SubCell"/>
</dbReference>
<organism evidence="9 10">
    <name type="scientific">Pontibacillus litoralis JSM 072002</name>
    <dbReference type="NCBI Taxonomy" id="1385512"/>
    <lineage>
        <taxon>Bacteria</taxon>
        <taxon>Bacillati</taxon>
        <taxon>Bacillota</taxon>
        <taxon>Bacilli</taxon>
        <taxon>Bacillales</taxon>
        <taxon>Bacillaceae</taxon>
        <taxon>Pontibacillus</taxon>
    </lineage>
</organism>
<feature type="domain" description="OB-fold nucleic acid binding" evidence="8">
    <location>
        <begin position="6"/>
        <end position="101"/>
    </location>
</feature>
<keyword evidence="1 5" id="KW-0963">Cytoplasm</keyword>
<dbReference type="STRING" id="1385512.N784_00350"/>
<accession>A0A0A5G6S9</accession>
<dbReference type="InterPro" id="IPR020579">
    <property type="entry name" value="Exonuc_VII_lsu_C"/>
</dbReference>
<dbReference type="eggNOG" id="COG1570">
    <property type="taxonomic scope" value="Bacteria"/>
</dbReference>
<comment type="catalytic activity">
    <reaction evidence="5 6">
        <text>Exonucleolytic cleavage in either 5'- to 3'- or 3'- to 5'-direction to yield nucleoside 5'-phosphates.</text>
        <dbReference type="EC" id="3.1.11.6"/>
    </reaction>
</comment>
<dbReference type="InterPro" id="IPR003753">
    <property type="entry name" value="Exonuc_VII_L"/>
</dbReference>
<proteinExistence type="inferred from homology"/>
<comment type="subcellular location">
    <subcellularLocation>
        <location evidence="5 6">Cytoplasm</location>
    </subcellularLocation>
</comment>